<organism evidence="1 2">
    <name type="scientific">Streptomyces rhizosphaericus</name>
    <dbReference type="NCBI Taxonomy" id="114699"/>
    <lineage>
        <taxon>Bacteria</taxon>
        <taxon>Bacillati</taxon>
        <taxon>Actinomycetota</taxon>
        <taxon>Actinomycetes</taxon>
        <taxon>Kitasatosporales</taxon>
        <taxon>Streptomycetaceae</taxon>
        <taxon>Streptomyces</taxon>
        <taxon>Streptomyces violaceusniger group</taxon>
    </lineage>
</organism>
<reference evidence="1 2" key="1">
    <citation type="journal article" date="2019" name="Int. J. Syst. Evol. Microbiol.">
        <title>The Global Catalogue of Microorganisms (GCM) 10K type strain sequencing project: providing services to taxonomists for standard genome sequencing and annotation.</title>
        <authorList>
            <consortium name="The Broad Institute Genomics Platform"/>
            <consortium name="The Broad Institute Genome Sequencing Center for Infectious Disease"/>
            <person name="Wu L."/>
            <person name="Ma J."/>
        </authorList>
    </citation>
    <scope>NUCLEOTIDE SEQUENCE [LARGE SCALE GENOMIC DNA]</scope>
    <source>
        <strain evidence="1 2">JCM 11444</strain>
    </source>
</reference>
<sequence length="114" mass="12201">MAWTRHAPVYQELLYARTPPSPPVALLRMHIEEASVGVGVRECAEEFGADHERGTLVEATPIPFVPASCSATCEPGAGWIRPSSRLRADSDSPPVCSAVLSEEQYRPGTLSPGA</sequence>
<dbReference type="Proteomes" id="UP001500418">
    <property type="component" value="Unassembled WGS sequence"/>
</dbReference>
<evidence type="ECO:0000313" key="1">
    <source>
        <dbReference type="EMBL" id="GAA0958274.1"/>
    </source>
</evidence>
<dbReference type="EMBL" id="BAAAID010000109">
    <property type="protein sequence ID" value="GAA0958274.1"/>
    <property type="molecule type" value="Genomic_DNA"/>
</dbReference>
<name>A0ABN1RJ57_9ACTN</name>
<protein>
    <submittedName>
        <fullName evidence="1">Uncharacterized protein</fullName>
    </submittedName>
</protein>
<proteinExistence type="predicted"/>
<gene>
    <name evidence="1" type="ORF">GCM10009575_089710</name>
</gene>
<accession>A0ABN1RJ57</accession>
<keyword evidence="2" id="KW-1185">Reference proteome</keyword>
<comment type="caution">
    <text evidence="1">The sequence shown here is derived from an EMBL/GenBank/DDBJ whole genome shotgun (WGS) entry which is preliminary data.</text>
</comment>
<evidence type="ECO:0000313" key="2">
    <source>
        <dbReference type="Proteomes" id="UP001500418"/>
    </source>
</evidence>